<dbReference type="EC" id="1.1.5.4" evidence="5"/>
<feature type="compositionally biased region" description="Polar residues" evidence="12">
    <location>
        <begin position="60"/>
        <end position="70"/>
    </location>
</feature>
<reference evidence="13 14" key="1">
    <citation type="submission" date="2018-02" db="EMBL/GenBank/DDBJ databases">
        <authorList>
            <person name="Dubost A."/>
        </authorList>
    </citation>
    <scope>NUCLEOTIDE SEQUENCE [LARGE SCALE GENOMIC DNA]</scope>
    <source>
        <strain evidence="14">JV551A3</strain>
    </source>
</reference>
<evidence type="ECO:0000256" key="9">
    <source>
        <dbReference type="ARBA" id="ARBA00023002"/>
    </source>
</evidence>
<evidence type="ECO:0000256" key="2">
    <source>
        <dbReference type="ARBA" id="ARBA00001974"/>
    </source>
</evidence>
<comment type="catalytic activity">
    <reaction evidence="1">
        <text>(S)-malate + a quinone = a quinol + oxaloacetate</text>
        <dbReference type="Rhea" id="RHEA:46012"/>
        <dbReference type="ChEBI" id="CHEBI:15589"/>
        <dbReference type="ChEBI" id="CHEBI:16452"/>
        <dbReference type="ChEBI" id="CHEBI:24646"/>
        <dbReference type="ChEBI" id="CHEBI:132124"/>
        <dbReference type="EC" id="1.1.5.4"/>
    </reaction>
</comment>
<dbReference type="Pfam" id="PF06039">
    <property type="entry name" value="Mqo"/>
    <property type="match status" value="1"/>
</dbReference>
<keyword evidence="7" id="KW-0285">Flavoprotein</keyword>
<keyword evidence="8" id="KW-0274">FAD</keyword>
<accession>A0AAQ1SVF3</accession>
<comment type="caution">
    <text evidence="13">The sequence shown here is derived from an EMBL/GenBank/DDBJ whole genome shotgun (WGS) entry which is preliminary data.</text>
</comment>
<dbReference type="InterPro" id="IPR006231">
    <property type="entry name" value="MQO"/>
</dbReference>
<evidence type="ECO:0000256" key="8">
    <source>
        <dbReference type="ARBA" id="ARBA00022827"/>
    </source>
</evidence>
<feature type="region of interest" description="Disordered" evidence="12">
    <location>
        <begin position="60"/>
        <end position="80"/>
    </location>
</feature>
<dbReference type="Proteomes" id="UP000294335">
    <property type="component" value="Unassembled WGS sequence"/>
</dbReference>
<protein>
    <recommendedName>
        <fullName evidence="5">malate dehydrogenase (quinone)</fullName>
        <ecNumber evidence="5">1.1.5.4</ecNumber>
    </recommendedName>
    <alternativeName>
        <fullName evidence="11">MQO</fullName>
    </alternativeName>
    <alternativeName>
        <fullName evidence="10">Malate dehydrogenase [quinone]</fullName>
    </alternativeName>
</protein>
<organism evidence="13 14">
    <name type="scientific">Pseudomonas inefficax</name>
    <dbReference type="NCBI Taxonomy" id="2078786"/>
    <lineage>
        <taxon>Bacteria</taxon>
        <taxon>Pseudomonadati</taxon>
        <taxon>Pseudomonadota</taxon>
        <taxon>Gammaproteobacteria</taxon>
        <taxon>Pseudomonadales</taxon>
        <taxon>Pseudomonadaceae</taxon>
        <taxon>Pseudomonas</taxon>
    </lineage>
</organism>
<keyword evidence="9" id="KW-0560">Oxidoreductase</keyword>
<keyword evidence="14" id="KW-1185">Reference proteome</keyword>
<dbReference type="AlphaFoldDB" id="A0AAQ1SVF3"/>
<evidence type="ECO:0000256" key="5">
    <source>
        <dbReference type="ARBA" id="ARBA00013026"/>
    </source>
</evidence>
<evidence type="ECO:0000256" key="11">
    <source>
        <dbReference type="ARBA" id="ARBA00031550"/>
    </source>
</evidence>
<comment type="cofactor">
    <cofactor evidence="2">
        <name>FAD</name>
        <dbReference type="ChEBI" id="CHEBI:57692"/>
    </cofactor>
</comment>
<evidence type="ECO:0000256" key="4">
    <source>
        <dbReference type="ARBA" id="ARBA00006389"/>
    </source>
</evidence>
<evidence type="ECO:0000256" key="1">
    <source>
        <dbReference type="ARBA" id="ARBA00001139"/>
    </source>
</evidence>
<comment type="similarity">
    <text evidence="4">Belongs to the MQO family.</text>
</comment>
<evidence type="ECO:0000313" key="13">
    <source>
        <dbReference type="EMBL" id="SPO63045.1"/>
    </source>
</evidence>
<sequence length="80" mass="8846">MLETVFKEKVATPEWQAKIKQIVPSYGTKLNDSAAATQKEWNYTAEVLQLEKPPVIDESVGTTVAPSQPVESKPENDMAL</sequence>
<evidence type="ECO:0000256" key="7">
    <source>
        <dbReference type="ARBA" id="ARBA00022630"/>
    </source>
</evidence>
<evidence type="ECO:0000313" key="14">
    <source>
        <dbReference type="Proteomes" id="UP000294335"/>
    </source>
</evidence>
<comment type="pathway">
    <text evidence="3">Carbohydrate metabolism; tricarboxylic acid cycle; oxaloacetate from (S)-malate (quinone route): step 1/1.</text>
</comment>
<dbReference type="GO" id="GO:0008924">
    <property type="term" value="F:L-malate dehydrogenase (quinone) activity"/>
    <property type="evidence" value="ECO:0007669"/>
    <property type="project" value="UniProtKB-EC"/>
</dbReference>
<evidence type="ECO:0000256" key="12">
    <source>
        <dbReference type="SAM" id="MobiDB-lite"/>
    </source>
</evidence>
<evidence type="ECO:0000256" key="3">
    <source>
        <dbReference type="ARBA" id="ARBA00005012"/>
    </source>
</evidence>
<gene>
    <name evidence="13" type="ORF">JV551A3_V1_1990003</name>
</gene>
<name>A0AAQ1SVF3_9PSED</name>
<evidence type="ECO:0000256" key="10">
    <source>
        <dbReference type="ARBA" id="ARBA00030660"/>
    </source>
</evidence>
<dbReference type="GO" id="GO:0006099">
    <property type="term" value="P:tricarboxylic acid cycle"/>
    <property type="evidence" value="ECO:0007669"/>
    <property type="project" value="UniProtKB-KW"/>
</dbReference>
<evidence type="ECO:0000256" key="6">
    <source>
        <dbReference type="ARBA" id="ARBA00022532"/>
    </source>
</evidence>
<dbReference type="EMBL" id="OPYN01000199">
    <property type="protein sequence ID" value="SPO63045.1"/>
    <property type="molecule type" value="Genomic_DNA"/>
</dbReference>
<keyword evidence="6" id="KW-0816">Tricarboxylic acid cycle</keyword>
<proteinExistence type="inferred from homology"/>